<dbReference type="Gene3D" id="1.10.540.10">
    <property type="entry name" value="Acyl-CoA dehydrogenase/oxidase, N-terminal domain"/>
    <property type="match status" value="1"/>
</dbReference>
<dbReference type="SUPFAM" id="SSF56645">
    <property type="entry name" value="Acyl-CoA dehydrogenase NM domain-like"/>
    <property type="match status" value="1"/>
</dbReference>
<keyword evidence="4" id="KW-0274">FAD</keyword>
<name>A0A2N7W537_9BURK</name>
<feature type="domain" description="Acyl-CoA dehydrogenase/oxidase N-terminal" evidence="8">
    <location>
        <begin position="11"/>
        <end position="121"/>
    </location>
</feature>
<dbReference type="RefSeq" id="WP_102635839.1">
    <property type="nucleotide sequence ID" value="NZ_CADIJZ010000033.1"/>
</dbReference>
<dbReference type="FunFam" id="2.40.110.10:FF:000011">
    <property type="entry name" value="Acyl-CoA dehydrogenase FadE34"/>
    <property type="match status" value="1"/>
</dbReference>
<evidence type="ECO:0000256" key="5">
    <source>
        <dbReference type="ARBA" id="ARBA00023002"/>
    </source>
</evidence>
<dbReference type="InterPro" id="IPR009100">
    <property type="entry name" value="AcylCoA_DH/oxidase_NM_dom_sf"/>
</dbReference>
<reference evidence="10 11" key="1">
    <citation type="submission" date="2018-01" db="EMBL/GenBank/DDBJ databases">
        <title>Whole genome analyses suggest that Burkholderia sensu lato contains two further novel genera in the rhizoxinica-symbiotica group Mycetohabitans gen. nov., and Trinickia gen. nov.: implications for the evolution of diazotrophy and nodulation in the Burkholderiaceae.</title>
        <authorList>
            <person name="Estrada-de los Santos P."/>
            <person name="Palmer M."/>
            <person name="Chavez-Ramirez B."/>
            <person name="Beukes C."/>
            <person name="Steenkamp E.T."/>
            <person name="Hirsch A.M."/>
            <person name="Manyaka P."/>
            <person name="Maluk M."/>
            <person name="Lafos M."/>
            <person name="Crook M."/>
            <person name="Gross E."/>
            <person name="Simon M.F."/>
            <person name="Bueno dos Reis Junior F."/>
            <person name="Poole P.S."/>
            <person name="Venter S.N."/>
            <person name="James E.K."/>
        </authorList>
    </citation>
    <scope>NUCLEOTIDE SEQUENCE [LARGE SCALE GENOMIC DNA]</scope>
    <source>
        <strain evidence="10 11">WSM 3937</strain>
    </source>
</reference>
<comment type="cofactor">
    <cofactor evidence="1">
        <name>FAD</name>
        <dbReference type="ChEBI" id="CHEBI:57692"/>
    </cofactor>
</comment>
<reference evidence="9 12" key="2">
    <citation type="submission" date="2020-04" db="EMBL/GenBank/DDBJ databases">
        <authorList>
            <person name="De Canck E."/>
        </authorList>
    </citation>
    <scope>NUCLEOTIDE SEQUENCE [LARGE SCALE GENOMIC DNA]</scope>
    <source>
        <strain evidence="9 12">LMG 27174</strain>
    </source>
</reference>
<dbReference type="PANTHER" id="PTHR43292:SF3">
    <property type="entry name" value="ACYL-COA DEHYDROGENASE FADE29"/>
    <property type="match status" value="1"/>
</dbReference>
<dbReference type="GO" id="GO:0005886">
    <property type="term" value="C:plasma membrane"/>
    <property type="evidence" value="ECO:0007669"/>
    <property type="project" value="TreeGrafter"/>
</dbReference>
<dbReference type="EMBL" id="PNXY01000034">
    <property type="protein sequence ID" value="PMS24520.1"/>
    <property type="molecule type" value="Genomic_DNA"/>
</dbReference>
<dbReference type="Proteomes" id="UP000494205">
    <property type="component" value="Unassembled WGS sequence"/>
</dbReference>
<dbReference type="PANTHER" id="PTHR43292">
    <property type="entry name" value="ACYL-COA DEHYDROGENASE"/>
    <property type="match status" value="1"/>
</dbReference>
<sequence>MEGDAASGFDEIEFRHEVSEFVCSELAAETKHKIENGLYLEKSDYVGWQKLLQRRGWFAGAWPSEFGGQDWSLRKEHAFLQECALNAAPMIIPYGVNMVGPVLYTFGTEEQKRQYLPGILSSDVWWCQGYSEPNAGSDLASLSTSAVVDGDHYVVNGTKMWTTEAHWADMMHCLVRTDRTGKKQQGISFLLIDMRTPGIVVEPIVTLDGEHHTNQVFFDSVRVPRENLVGVEGEGWKLAKFLLSRERTSIADTGSRVRLMRQIKDTFSHYVARTSNVERSLMRARLAEIEANLSALLAVERRYVDEWEARRDDGIGASVLKVRSTELLQQMTEFWQELLGLYGACYDAASRRDGGLGAAEPWRQAAAINYGYLYGRCWSIFGGSNEIQRNIIAGALLRR</sequence>
<dbReference type="Proteomes" id="UP000235659">
    <property type="component" value="Unassembled WGS sequence"/>
</dbReference>
<dbReference type="InterPro" id="IPR013786">
    <property type="entry name" value="AcylCoA_DH/ox_N"/>
</dbReference>
<organism evidence="9 12">
    <name type="scientific">Paraburkholderia rhynchosiae</name>
    <dbReference type="NCBI Taxonomy" id="487049"/>
    <lineage>
        <taxon>Bacteria</taxon>
        <taxon>Pseudomonadati</taxon>
        <taxon>Pseudomonadota</taxon>
        <taxon>Betaproteobacteria</taxon>
        <taxon>Burkholderiales</taxon>
        <taxon>Burkholderiaceae</taxon>
        <taxon>Paraburkholderia</taxon>
    </lineage>
</organism>
<evidence type="ECO:0000256" key="1">
    <source>
        <dbReference type="ARBA" id="ARBA00001974"/>
    </source>
</evidence>
<evidence type="ECO:0000313" key="12">
    <source>
        <dbReference type="Proteomes" id="UP000494205"/>
    </source>
</evidence>
<dbReference type="InterPro" id="IPR036250">
    <property type="entry name" value="AcylCo_DH-like_C"/>
</dbReference>
<proteinExistence type="inferred from homology"/>
<dbReference type="GO" id="GO:0016627">
    <property type="term" value="F:oxidoreductase activity, acting on the CH-CH group of donors"/>
    <property type="evidence" value="ECO:0007669"/>
    <property type="project" value="InterPro"/>
</dbReference>
<keyword evidence="5 9" id="KW-0560">Oxidoreductase</keyword>
<evidence type="ECO:0000313" key="10">
    <source>
        <dbReference type="EMBL" id="PMS24520.1"/>
    </source>
</evidence>
<evidence type="ECO:0000313" key="11">
    <source>
        <dbReference type="Proteomes" id="UP000235659"/>
    </source>
</evidence>
<protein>
    <submittedName>
        <fullName evidence="9 10">Acyl-CoA dehydrogenase</fullName>
        <ecNumber evidence="9">1.3.99.-</ecNumber>
    </submittedName>
</protein>
<dbReference type="Gene3D" id="2.40.110.10">
    <property type="entry name" value="Butyryl-CoA Dehydrogenase, subunit A, domain 2"/>
    <property type="match status" value="1"/>
</dbReference>
<dbReference type="OrthoDB" id="9769473at2"/>
<evidence type="ECO:0000256" key="3">
    <source>
        <dbReference type="ARBA" id="ARBA00022630"/>
    </source>
</evidence>
<evidence type="ECO:0000313" key="9">
    <source>
        <dbReference type="EMBL" id="CAB3735731.1"/>
    </source>
</evidence>
<gene>
    <name evidence="10" type="ORF">C0Z16_30880</name>
    <name evidence="9" type="ORF">LMG27174_06233</name>
</gene>
<dbReference type="InterPro" id="IPR046373">
    <property type="entry name" value="Acyl-CoA_Oxase/DH_mid-dom_sf"/>
</dbReference>
<evidence type="ECO:0000259" key="6">
    <source>
        <dbReference type="Pfam" id="PF00441"/>
    </source>
</evidence>
<dbReference type="InterPro" id="IPR037069">
    <property type="entry name" value="AcylCoA_DH/ox_N_sf"/>
</dbReference>
<evidence type="ECO:0000259" key="8">
    <source>
        <dbReference type="Pfam" id="PF02771"/>
    </source>
</evidence>
<evidence type="ECO:0000259" key="7">
    <source>
        <dbReference type="Pfam" id="PF02770"/>
    </source>
</evidence>
<evidence type="ECO:0000256" key="2">
    <source>
        <dbReference type="ARBA" id="ARBA00009347"/>
    </source>
</evidence>
<feature type="domain" description="Acyl-CoA dehydrogenase/oxidase C-terminal" evidence="6">
    <location>
        <begin position="233"/>
        <end position="396"/>
    </location>
</feature>
<comment type="similarity">
    <text evidence="2">Belongs to the acyl-CoA dehydrogenase family.</text>
</comment>
<feature type="domain" description="Acyl-CoA oxidase/dehydrogenase middle" evidence="7">
    <location>
        <begin position="127"/>
        <end position="220"/>
    </location>
</feature>
<dbReference type="InterPro" id="IPR009075">
    <property type="entry name" value="AcylCo_DH/oxidase_C"/>
</dbReference>
<keyword evidence="11" id="KW-1185">Reference proteome</keyword>
<accession>A0A2N7W537</accession>
<dbReference type="InterPro" id="IPR052161">
    <property type="entry name" value="Mycobact_Acyl-CoA_DH"/>
</dbReference>
<dbReference type="Pfam" id="PF02770">
    <property type="entry name" value="Acyl-CoA_dh_M"/>
    <property type="match status" value="1"/>
</dbReference>
<dbReference type="SUPFAM" id="SSF47203">
    <property type="entry name" value="Acyl-CoA dehydrogenase C-terminal domain-like"/>
    <property type="match status" value="1"/>
</dbReference>
<dbReference type="Pfam" id="PF00441">
    <property type="entry name" value="Acyl-CoA_dh_1"/>
    <property type="match status" value="1"/>
</dbReference>
<dbReference type="Pfam" id="PF02771">
    <property type="entry name" value="Acyl-CoA_dh_N"/>
    <property type="match status" value="1"/>
</dbReference>
<keyword evidence="3" id="KW-0285">Flavoprotein</keyword>
<evidence type="ECO:0000256" key="4">
    <source>
        <dbReference type="ARBA" id="ARBA00022827"/>
    </source>
</evidence>
<dbReference type="EC" id="1.3.99.-" evidence="9"/>
<dbReference type="GO" id="GO:0050660">
    <property type="term" value="F:flavin adenine dinucleotide binding"/>
    <property type="evidence" value="ECO:0007669"/>
    <property type="project" value="InterPro"/>
</dbReference>
<dbReference type="AlphaFoldDB" id="A0A2N7W537"/>
<dbReference type="Gene3D" id="1.20.140.10">
    <property type="entry name" value="Butyryl-CoA Dehydrogenase, subunit A, domain 3"/>
    <property type="match status" value="1"/>
</dbReference>
<dbReference type="InterPro" id="IPR006091">
    <property type="entry name" value="Acyl-CoA_Oxase/DH_mid-dom"/>
</dbReference>
<dbReference type="EMBL" id="CADIJZ010000033">
    <property type="protein sequence ID" value="CAB3735731.1"/>
    <property type="molecule type" value="Genomic_DNA"/>
</dbReference>